<dbReference type="KEGG" id="rcu:8263502"/>
<evidence type="ECO:0000256" key="3">
    <source>
        <dbReference type="ARBA" id="ARBA00008669"/>
    </source>
</evidence>
<dbReference type="InterPro" id="IPR005043">
    <property type="entry name" value="XPO2_C"/>
</dbReference>
<evidence type="ECO:0000256" key="1">
    <source>
        <dbReference type="ARBA" id="ARBA00004123"/>
    </source>
</evidence>
<sequence>MDLNPEFLSQCFLHTLSPAPEPRRAAEAQLTKAADLPNYALAVLRLVAEPSVDEQIRHAAAVNFKNHLRSRWAPSQDSSLTPLQDSEKDQIKTLIVTLMLSSAPRIQSQLSESLSLIGKHDFPKSWLTLLPELVSNLEAASRNNDYNSINGILGTANSIFKKFRYQYKTNDLLLDLKYCLDNFTVPLLNIFLRTAALIESAMSSGGGSPVTLRPLFESQRLCCRIFYSLNFQELPEFFEDNMEKWMNEFKKYLTTSYPALESNADGQSVVDDLRAAVCENISLYMEKNEEEFKGYVEGFALAIWTLLGNVSQSSGRDRLAVTAIKFLTTVSTSVQHTLFATDGIIPQICQGIVIPNVRLRDEDEELFEMNYIEFIRRDMEGSDLDTRRRIACELLKGIATNYRMQVMELVAVQIQNLLSSYAANPVANWKDKDCAIYLVVSLATKKAGGASIATDLVDVQNFFTQVILPELQSQDVNGFPMLKAGALKFLTVFRSLIPKLLAVQLLPELVRYLGAESNVVHSYAASCIEKLLLVRDEGGRLRYTSADVAPFLQVLMNNLFSALKFPESEENQYVMKCIMRVLGVAEISPEIAAPCISGLTLILNEVCKNPKNPVFNHYLFESVAVLVRRACERDVSLIPAFETSLFPSLQLILANDVTEFLPYAFQLLAQLVELSRPPLSPSYMQIFALLLSPDSWKRNSNVPALVRLLQAFLQKAPHELNQEDRLTQVLGIFSMLVSSPSTDEQGFYVLNTVIENLDYSVIDRHVVKIWSTLFTRLQNKRTVKFVKSFLIFMSLFLVKHGSAKLVDTINAVQPNIFMVILEQFWIPNLKLITGPIEVKLAAVASSKLLCESSAVLDAAAIRHWGKMLDSIVTLLSRPEEDRVEEEPEMPDIAENAGYTATFVKLYNAGKKEEDPLKDIKDPKQFLVASVAQLSALSPGRYPQIISENLDPANQTALLQLCSTYNCPIV</sequence>
<dbReference type="InterPro" id="IPR001494">
    <property type="entry name" value="Importin-beta_N"/>
</dbReference>
<dbReference type="EMBL" id="EQ973914">
    <property type="protein sequence ID" value="EEF39043.1"/>
    <property type="molecule type" value="Genomic_DNA"/>
</dbReference>
<dbReference type="Gene3D" id="1.25.10.10">
    <property type="entry name" value="Leucine-rich Repeat Variant"/>
    <property type="match status" value="1"/>
</dbReference>
<dbReference type="eggNOG" id="KOG1992">
    <property type="taxonomic scope" value="Eukaryota"/>
</dbReference>
<evidence type="ECO:0000256" key="5">
    <source>
        <dbReference type="ARBA" id="ARBA00022490"/>
    </source>
</evidence>
<keyword evidence="4" id="KW-0813">Transport</keyword>
<dbReference type="Pfam" id="PF03378">
    <property type="entry name" value="CAS_CSE1"/>
    <property type="match status" value="1"/>
</dbReference>
<dbReference type="Pfam" id="PF03810">
    <property type="entry name" value="IBN_N"/>
    <property type="match status" value="1"/>
</dbReference>
<dbReference type="OrthoDB" id="3268246at2759"/>
<proteinExistence type="inferred from homology"/>
<organism evidence="9 10">
    <name type="scientific">Ricinus communis</name>
    <name type="common">Castor bean</name>
    <dbReference type="NCBI Taxonomy" id="3988"/>
    <lineage>
        <taxon>Eukaryota</taxon>
        <taxon>Viridiplantae</taxon>
        <taxon>Streptophyta</taxon>
        <taxon>Embryophyta</taxon>
        <taxon>Tracheophyta</taxon>
        <taxon>Spermatophyta</taxon>
        <taxon>Magnoliopsida</taxon>
        <taxon>eudicotyledons</taxon>
        <taxon>Gunneridae</taxon>
        <taxon>Pentapetalae</taxon>
        <taxon>rosids</taxon>
        <taxon>fabids</taxon>
        <taxon>Malpighiales</taxon>
        <taxon>Euphorbiaceae</taxon>
        <taxon>Acalyphoideae</taxon>
        <taxon>Acalypheae</taxon>
        <taxon>Ricinus</taxon>
    </lineage>
</organism>
<dbReference type="FunCoup" id="B9SBF8">
    <property type="interactions" value="3069"/>
</dbReference>
<gene>
    <name evidence="9" type="ORF">RCOM_0716980</name>
</gene>
<evidence type="ECO:0000313" key="9">
    <source>
        <dbReference type="EMBL" id="EEF39043.1"/>
    </source>
</evidence>
<comment type="subcellular location">
    <subcellularLocation>
        <location evidence="2">Cytoplasm</location>
    </subcellularLocation>
    <subcellularLocation>
        <location evidence="1">Nucleus</location>
    </subcellularLocation>
</comment>
<dbReference type="PANTHER" id="PTHR10997:SF8">
    <property type="entry name" value="EXPORTIN-2"/>
    <property type="match status" value="1"/>
</dbReference>
<dbReference type="SUPFAM" id="SSF48371">
    <property type="entry name" value="ARM repeat"/>
    <property type="match status" value="1"/>
</dbReference>
<keyword evidence="10" id="KW-1185">Reference proteome</keyword>
<name>B9SBF8_RICCO</name>
<evidence type="ECO:0000256" key="2">
    <source>
        <dbReference type="ARBA" id="ARBA00004496"/>
    </source>
</evidence>
<dbReference type="FunFam" id="1.25.10.10:FF:000057">
    <property type="entry name" value="Exportin-2 isoform 1"/>
    <property type="match status" value="1"/>
</dbReference>
<dbReference type="GO" id="GO:0006611">
    <property type="term" value="P:protein export from nucleus"/>
    <property type="evidence" value="ECO:0000318"/>
    <property type="project" value="GO_Central"/>
</dbReference>
<evidence type="ECO:0000259" key="8">
    <source>
        <dbReference type="PROSITE" id="PS50166"/>
    </source>
</evidence>
<dbReference type="GO" id="GO:0005829">
    <property type="term" value="C:cytosol"/>
    <property type="evidence" value="ECO:0000318"/>
    <property type="project" value="GO_Central"/>
</dbReference>
<keyword evidence="5" id="KW-0963">Cytoplasm</keyword>
<dbReference type="Pfam" id="PF08506">
    <property type="entry name" value="Cse1"/>
    <property type="match status" value="1"/>
</dbReference>
<evidence type="ECO:0000313" key="10">
    <source>
        <dbReference type="Proteomes" id="UP000008311"/>
    </source>
</evidence>
<dbReference type="PANTHER" id="PTHR10997">
    <property type="entry name" value="IMPORTIN-7, 8, 11"/>
    <property type="match status" value="1"/>
</dbReference>
<dbReference type="STRING" id="3988.B9SBF8"/>
<feature type="domain" description="Importin N-terminal" evidence="8">
    <location>
        <begin position="26"/>
        <end position="101"/>
    </location>
</feature>
<dbReference type="OMA" id="AENEFLM"/>
<protein>
    <submittedName>
        <fullName evidence="9">Importin-alpha re-exporter, putative</fullName>
    </submittedName>
</protein>
<dbReference type="InterPro" id="IPR013713">
    <property type="entry name" value="XPO2_central"/>
</dbReference>
<keyword evidence="6" id="KW-0653">Protein transport</keyword>
<dbReference type="InterPro" id="IPR016024">
    <property type="entry name" value="ARM-type_fold"/>
</dbReference>
<accession>B9SBF8</accession>
<dbReference type="AlphaFoldDB" id="B9SBF8"/>
<dbReference type="SMART" id="SM00913">
    <property type="entry name" value="IBN_N"/>
    <property type="match status" value="1"/>
</dbReference>
<comment type="similarity">
    <text evidence="3">Belongs to the XPO2/CSE1 family.</text>
</comment>
<dbReference type="Proteomes" id="UP000008311">
    <property type="component" value="Unassembled WGS sequence"/>
</dbReference>
<evidence type="ECO:0000256" key="6">
    <source>
        <dbReference type="ARBA" id="ARBA00022927"/>
    </source>
</evidence>
<dbReference type="GO" id="GO:0031267">
    <property type="term" value="F:small GTPase binding"/>
    <property type="evidence" value="ECO:0007669"/>
    <property type="project" value="InterPro"/>
</dbReference>
<dbReference type="PROSITE" id="PS50166">
    <property type="entry name" value="IMPORTIN_B_NT"/>
    <property type="match status" value="1"/>
</dbReference>
<dbReference type="GO" id="GO:0005049">
    <property type="term" value="F:nuclear export signal receptor activity"/>
    <property type="evidence" value="ECO:0000318"/>
    <property type="project" value="GO_Central"/>
</dbReference>
<dbReference type="GO" id="GO:0005635">
    <property type="term" value="C:nuclear envelope"/>
    <property type="evidence" value="ECO:0000318"/>
    <property type="project" value="GO_Central"/>
</dbReference>
<dbReference type="InterPro" id="IPR011989">
    <property type="entry name" value="ARM-like"/>
</dbReference>
<reference evidence="10" key="1">
    <citation type="journal article" date="2010" name="Nat. Biotechnol.">
        <title>Draft genome sequence of the oilseed species Ricinus communis.</title>
        <authorList>
            <person name="Chan A.P."/>
            <person name="Crabtree J."/>
            <person name="Zhao Q."/>
            <person name="Lorenzi H."/>
            <person name="Orvis J."/>
            <person name="Puiu D."/>
            <person name="Melake-Berhan A."/>
            <person name="Jones K.M."/>
            <person name="Redman J."/>
            <person name="Chen G."/>
            <person name="Cahoon E.B."/>
            <person name="Gedil M."/>
            <person name="Stanke M."/>
            <person name="Haas B.J."/>
            <person name="Wortman J.R."/>
            <person name="Fraser-Liggett C.M."/>
            <person name="Ravel J."/>
            <person name="Rabinowicz P.D."/>
        </authorList>
    </citation>
    <scope>NUCLEOTIDE SEQUENCE [LARGE SCALE GENOMIC DNA]</scope>
    <source>
        <strain evidence="10">cv. Hale</strain>
    </source>
</reference>
<evidence type="ECO:0000256" key="7">
    <source>
        <dbReference type="ARBA" id="ARBA00023242"/>
    </source>
</evidence>
<keyword evidence="7" id="KW-0539">Nucleus</keyword>
<dbReference type="GO" id="GO:0006606">
    <property type="term" value="P:protein import into nucleus"/>
    <property type="evidence" value="ECO:0000318"/>
    <property type="project" value="GO_Central"/>
</dbReference>
<dbReference type="InParanoid" id="B9SBF8"/>
<evidence type="ECO:0000256" key="4">
    <source>
        <dbReference type="ARBA" id="ARBA00022448"/>
    </source>
</evidence>